<reference evidence="1 2" key="1">
    <citation type="submission" date="2023-03" db="EMBL/GenBank/DDBJ databases">
        <title>Paludisphaera mucosa sp. nov. a novel planctomycete from northern fen.</title>
        <authorList>
            <person name="Ivanova A."/>
        </authorList>
    </citation>
    <scope>NUCLEOTIDE SEQUENCE [LARGE SCALE GENOMIC DNA]</scope>
    <source>
        <strain evidence="1 2">Pla2</strain>
    </source>
</reference>
<protein>
    <submittedName>
        <fullName evidence="1">Uncharacterized protein</fullName>
    </submittedName>
</protein>
<evidence type="ECO:0000313" key="1">
    <source>
        <dbReference type="EMBL" id="MDG3004370.1"/>
    </source>
</evidence>
<accession>A0ABT6F9Z5</accession>
<comment type="caution">
    <text evidence="1">The sequence shown here is derived from an EMBL/GenBank/DDBJ whole genome shotgun (WGS) entry which is preliminary data.</text>
</comment>
<dbReference type="Proteomes" id="UP001216907">
    <property type="component" value="Unassembled WGS sequence"/>
</dbReference>
<evidence type="ECO:0000313" key="2">
    <source>
        <dbReference type="Proteomes" id="UP001216907"/>
    </source>
</evidence>
<organism evidence="1 2">
    <name type="scientific">Paludisphaera mucosa</name>
    <dbReference type="NCBI Taxonomy" id="3030827"/>
    <lineage>
        <taxon>Bacteria</taxon>
        <taxon>Pseudomonadati</taxon>
        <taxon>Planctomycetota</taxon>
        <taxon>Planctomycetia</taxon>
        <taxon>Isosphaerales</taxon>
        <taxon>Isosphaeraceae</taxon>
        <taxon>Paludisphaera</taxon>
    </lineage>
</organism>
<name>A0ABT6F9Z5_9BACT</name>
<sequence length="57" mass="6548">MFGDPRCASDLASGVFRLSEKDLLEDRRITRISSIKRGGIEKIIRHAFRRICKPETT</sequence>
<dbReference type="RefSeq" id="WP_277860728.1">
    <property type="nucleotide sequence ID" value="NZ_JARRAG010000002.1"/>
</dbReference>
<gene>
    <name evidence="1" type="ORF">PZE19_11335</name>
</gene>
<dbReference type="EMBL" id="JARRAG010000002">
    <property type="protein sequence ID" value="MDG3004370.1"/>
    <property type="molecule type" value="Genomic_DNA"/>
</dbReference>
<proteinExistence type="predicted"/>
<keyword evidence="2" id="KW-1185">Reference proteome</keyword>